<protein>
    <submittedName>
        <fullName evidence="2">Uncharacterized protein</fullName>
    </submittedName>
</protein>
<gene>
    <name evidence="2" type="ORF">BV898_17470</name>
</gene>
<sequence length="430" mass="48498">MSDHQMGYISVTFLRLFGILPAPKWHRVLRCSLRAFGVLHILGMGAALAVLIVYIAPYLTVPPSSDDSAFVRVFSVSPRFTVVIRSVTITMLLCFKGHEVLCLLHRISDICNSWSSEMKGTFHTKIARSSGLLMCLTFSLQFWTLCCSYAPYMVTPEKMAYYPKTLRAENATLEEEKTSSSIEDPSEDAFWAVLYFEILGLSLSQQGVIIAVLSAAALHLLVTSHNLEINNIEYQVTSDRYIDAEILTGKLERARMCRMVLLQLSKEITACFGRILLVAFFVDQTTVMGTLVALISRKGPIPVEVAVSFVASATSYWVYSTVLLWPLAEVHQEAEQTRVHYYCMVVASWKKFPDESIDCKLYELMQTLYLQSEECEIVISDCNFVHFTRMLLAQTLTSALSFSVFANELVQKSFNTECHRGHSHNFVQTS</sequence>
<feature type="transmembrane region" description="Helical" evidence="1">
    <location>
        <begin position="307"/>
        <end position="328"/>
    </location>
</feature>
<keyword evidence="1" id="KW-1133">Transmembrane helix</keyword>
<feature type="transmembrane region" description="Helical" evidence="1">
    <location>
        <begin position="275"/>
        <end position="295"/>
    </location>
</feature>
<accession>A0A9X6NNN0</accession>
<organism evidence="2 3">
    <name type="scientific">Hypsibius exemplaris</name>
    <name type="common">Freshwater tardigrade</name>
    <dbReference type="NCBI Taxonomy" id="2072580"/>
    <lineage>
        <taxon>Eukaryota</taxon>
        <taxon>Metazoa</taxon>
        <taxon>Ecdysozoa</taxon>
        <taxon>Tardigrada</taxon>
        <taxon>Eutardigrada</taxon>
        <taxon>Parachela</taxon>
        <taxon>Hypsibioidea</taxon>
        <taxon>Hypsibiidae</taxon>
        <taxon>Hypsibius</taxon>
    </lineage>
</organism>
<name>A0A9X6NNN0_HYPEX</name>
<feature type="transmembrane region" description="Helical" evidence="1">
    <location>
        <begin position="35"/>
        <end position="56"/>
    </location>
</feature>
<keyword evidence="1" id="KW-0812">Transmembrane</keyword>
<evidence type="ECO:0000256" key="1">
    <source>
        <dbReference type="SAM" id="Phobius"/>
    </source>
</evidence>
<reference evidence="3" key="1">
    <citation type="submission" date="2017-01" db="EMBL/GenBank/DDBJ databases">
        <title>Comparative genomics of anhydrobiosis in the tardigrade Hypsibius dujardini.</title>
        <authorList>
            <person name="Yoshida Y."/>
            <person name="Koutsovoulos G."/>
            <person name="Laetsch D."/>
            <person name="Stevens L."/>
            <person name="Kumar S."/>
            <person name="Horikawa D."/>
            <person name="Ishino K."/>
            <person name="Komine S."/>
            <person name="Tomita M."/>
            <person name="Blaxter M."/>
            <person name="Arakawa K."/>
        </authorList>
    </citation>
    <scope>NUCLEOTIDE SEQUENCE [LARGE SCALE GENOMIC DNA]</scope>
    <source>
        <strain evidence="3">Z151</strain>
    </source>
</reference>
<evidence type="ECO:0000313" key="3">
    <source>
        <dbReference type="Proteomes" id="UP000192578"/>
    </source>
</evidence>
<proteinExistence type="predicted"/>
<dbReference type="Proteomes" id="UP000192578">
    <property type="component" value="Unassembled WGS sequence"/>
</dbReference>
<dbReference type="EMBL" id="MTYJ01000299">
    <property type="protein sequence ID" value="OWA53034.1"/>
    <property type="molecule type" value="Genomic_DNA"/>
</dbReference>
<keyword evidence="1" id="KW-0472">Membrane</keyword>
<keyword evidence="3" id="KW-1185">Reference proteome</keyword>
<dbReference type="AlphaFoldDB" id="A0A9X6NNN0"/>
<feature type="transmembrane region" description="Helical" evidence="1">
    <location>
        <begin position="131"/>
        <end position="152"/>
    </location>
</feature>
<evidence type="ECO:0000313" key="2">
    <source>
        <dbReference type="EMBL" id="OWA53034.1"/>
    </source>
</evidence>
<comment type="caution">
    <text evidence="2">The sequence shown here is derived from an EMBL/GenBank/DDBJ whole genome shotgun (WGS) entry which is preliminary data.</text>
</comment>